<evidence type="ECO:0000259" key="1">
    <source>
        <dbReference type="PROSITE" id="PS51186"/>
    </source>
</evidence>
<keyword evidence="2" id="KW-0808">Transferase</keyword>
<dbReference type="Pfam" id="PF00583">
    <property type="entry name" value="Acetyltransf_1"/>
    <property type="match status" value="1"/>
</dbReference>
<reference evidence="2 3" key="1">
    <citation type="submission" date="2020-07" db="EMBL/GenBank/DDBJ databases">
        <title>Spirosoma foliorum sp. nov., isolated from the leaves on the Nejang mountain Korea, Republic of.</title>
        <authorList>
            <person name="Ho H."/>
            <person name="Lee Y.-J."/>
            <person name="Nurcahyanto D.-A."/>
            <person name="Kim S.-G."/>
        </authorList>
    </citation>
    <scope>NUCLEOTIDE SEQUENCE [LARGE SCALE GENOMIC DNA]</scope>
    <source>
        <strain evidence="2 3">PL0136</strain>
    </source>
</reference>
<dbReference type="PROSITE" id="PS51186">
    <property type="entry name" value="GNAT"/>
    <property type="match status" value="1"/>
</dbReference>
<name>A0A7G5GNE5_9BACT</name>
<protein>
    <submittedName>
        <fullName evidence="2">GNAT family N-acetyltransferase</fullName>
    </submittedName>
</protein>
<evidence type="ECO:0000313" key="3">
    <source>
        <dbReference type="Proteomes" id="UP000515369"/>
    </source>
</evidence>
<dbReference type="AlphaFoldDB" id="A0A7G5GNE5"/>
<dbReference type="KEGG" id="sfol:H3H32_20490"/>
<proteinExistence type="predicted"/>
<dbReference type="RefSeq" id="WP_182457504.1">
    <property type="nucleotide sequence ID" value="NZ_CP059732.1"/>
</dbReference>
<gene>
    <name evidence="2" type="ORF">H3H32_20490</name>
</gene>
<dbReference type="GO" id="GO:0016747">
    <property type="term" value="F:acyltransferase activity, transferring groups other than amino-acyl groups"/>
    <property type="evidence" value="ECO:0007669"/>
    <property type="project" value="InterPro"/>
</dbReference>
<dbReference type="Proteomes" id="UP000515369">
    <property type="component" value="Chromosome"/>
</dbReference>
<dbReference type="SUPFAM" id="SSF55729">
    <property type="entry name" value="Acyl-CoA N-acyltransferases (Nat)"/>
    <property type="match status" value="1"/>
</dbReference>
<feature type="domain" description="N-acetyltransferase" evidence="1">
    <location>
        <begin position="5"/>
        <end position="170"/>
    </location>
</feature>
<evidence type="ECO:0000313" key="2">
    <source>
        <dbReference type="EMBL" id="QMW00387.1"/>
    </source>
</evidence>
<dbReference type="InterPro" id="IPR000182">
    <property type="entry name" value="GNAT_dom"/>
</dbReference>
<dbReference type="Gene3D" id="3.40.630.30">
    <property type="match status" value="1"/>
</dbReference>
<dbReference type="EMBL" id="CP059732">
    <property type="protein sequence ID" value="QMW00387.1"/>
    <property type="molecule type" value="Genomic_DNA"/>
</dbReference>
<accession>A0A7G5GNE5</accession>
<sequence>MRIITKFTVATEQGLEALLKLTKELATQKFSSLLSQKVLKKYIEDNFNEQTLIAELNNWSNQWLVVYADNKPVGYARITTKGQKPQVLDNKRAVRIADFGVLSSYSEPTIRDSLLDKCLTICKSYEGIGIWINESIENPLIEFFESKGFSRQQEIDHLDELPLASVYLVA</sequence>
<dbReference type="InterPro" id="IPR016181">
    <property type="entry name" value="Acyl_CoA_acyltransferase"/>
</dbReference>
<organism evidence="2 3">
    <name type="scientific">Spirosoma foliorum</name>
    <dbReference type="NCBI Taxonomy" id="2710596"/>
    <lineage>
        <taxon>Bacteria</taxon>
        <taxon>Pseudomonadati</taxon>
        <taxon>Bacteroidota</taxon>
        <taxon>Cytophagia</taxon>
        <taxon>Cytophagales</taxon>
        <taxon>Cytophagaceae</taxon>
        <taxon>Spirosoma</taxon>
    </lineage>
</organism>
<keyword evidence="3" id="KW-1185">Reference proteome</keyword>